<dbReference type="OrthoDB" id="71899at2759"/>
<comment type="caution">
    <text evidence="3">The sequence shown here is derived from an EMBL/GenBank/DDBJ whole genome shotgun (WGS) entry which is preliminary data.</text>
</comment>
<feature type="compositionally biased region" description="Polar residues" evidence="2">
    <location>
        <begin position="151"/>
        <end position="163"/>
    </location>
</feature>
<evidence type="ECO:0000256" key="1">
    <source>
        <dbReference type="SAM" id="Coils"/>
    </source>
</evidence>
<feature type="compositionally biased region" description="Low complexity" evidence="2">
    <location>
        <begin position="807"/>
        <end position="826"/>
    </location>
</feature>
<organism evidence="3 4">
    <name type="scientific">Triparma strigata</name>
    <dbReference type="NCBI Taxonomy" id="1606541"/>
    <lineage>
        <taxon>Eukaryota</taxon>
        <taxon>Sar</taxon>
        <taxon>Stramenopiles</taxon>
        <taxon>Ochrophyta</taxon>
        <taxon>Bolidophyceae</taxon>
        <taxon>Parmales</taxon>
        <taxon>Triparmaceae</taxon>
        <taxon>Triparma</taxon>
    </lineage>
</organism>
<protein>
    <submittedName>
        <fullName evidence="3">Uncharacterized protein</fullName>
    </submittedName>
</protein>
<keyword evidence="1" id="KW-0175">Coiled coil</keyword>
<feature type="region of interest" description="Disordered" evidence="2">
    <location>
        <begin position="779"/>
        <end position="826"/>
    </location>
</feature>
<gene>
    <name evidence="3" type="ORF">TrST_g9286</name>
</gene>
<feature type="region of interest" description="Disordered" evidence="2">
    <location>
        <begin position="151"/>
        <end position="190"/>
    </location>
</feature>
<feature type="coiled-coil region" evidence="1">
    <location>
        <begin position="217"/>
        <end position="275"/>
    </location>
</feature>
<evidence type="ECO:0000256" key="2">
    <source>
        <dbReference type="SAM" id="MobiDB-lite"/>
    </source>
</evidence>
<feature type="coiled-coil region" evidence="1">
    <location>
        <begin position="308"/>
        <end position="735"/>
    </location>
</feature>
<proteinExistence type="predicted"/>
<dbReference type="AlphaFoldDB" id="A0A9W7E2L9"/>
<name>A0A9W7E2L9_9STRA</name>
<keyword evidence="4" id="KW-1185">Reference proteome</keyword>
<accession>A0A9W7E2L9</accession>
<dbReference type="EMBL" id="BRXY01000089">
    <property type="protein sequence ID" value="GMH63932.1"/>
    <property type="molecule type" value="Genomic_DNA"/>
</dbReference>
<evidence type="ECO:0000313" key="3">
    <source>
        <dbReference type="EMBL" id="GMH63932.1"/>
    </source>
</evidence>
<dbReference type="Gene3D" id="1.20.5.340">
    <property type="match status" value="1"/>
</dbReference>
<reference evidence="4" key="1">
    <citation type="journal article" date="2023" name="Commun. Biol.">
        <title>Genome analysis of Parmales, the sister group of diatoms, reveals the evolutionary specialization of diatoms from phago-mixotrophs to photoautotrophs.</title>
        <authorList>
            <person name="Ban H."/>
            <person name="Sato S."/>
            <person name="Yoshikawa S."/>
            <person name="Yamada K."/>
            <person name="Nakamura Y."/>
            <person name="Ichinomiya M."/>
            <person name="Sato N."/>
            <person name="Blanc-Mathieu R."/>
            <person name="Endo H."/>
            <person name="Kuwata A."/>
            <person name="Ogata H."/>
        </authorList>
    </citation>
    <scope>NUCLEOTIDE SEQUENCE [LARGE SCALE GENOMIC DNA]</scope>
    <source>
        <strain evidence="4">NIES 3701</strain>
    </source>
</reference>
<sequence length="826" mass="92627">MPGPSHSDSVLAELDVVAALEMTTGDAIMDAKIRALSNLHSQKVRALMKSVNSLKGQIAVMKAQSKEHRRSSLITGLRDKVRESELVVDILKTELTGKTHMSTTEVNDFIVKRSLGGPKRFRPKSREELQNELIDLEKKYRKVAEKNKTLSASKTAGSENYNGGNKFRADELPPPSPAGSTPLPSPQGGAVLQGQVSELLDEIESLKVSLNSRDTNLTAQMQEMDRLRSENRELRRIEERLAHKERKHRDLKERNKEMERENARLVEESEIARADVVQVKAMLETAKEESKIETDALRSQYGKQMDELASAMAREAELAEQLDRYKGEATANRQTNYELVRTKEITLSETQKLNNDLKMKLQTMELKNEKLERETSTLQQGVKETAVLKEKLRGESQRSRELTRRLKDFETRLEDNIARREKAEAQVTTLKERAKLAESQNSKLHKEIQGITGRMEREESLLKDAMEDKAAIRAAASSEGQIKALEEKVRDLTNKLSDSKGDVGDLTKELNGVMNDKEALQKEVEDLTEKLAQAEKTRDFALKATKLASQASEVTQSEEDRKVVAELLLQKSKLEDSLAEQSAKIEGLETEKEKLVVAVKALKQKVDAAQMLKKKQMAALEQAKKQVEEARSGGLATKEVEEMKMLLRGAEIERDASEQKANLAESEVQSLRQEIEAYDKKLTGAKEKFTLQIKAIEKEVKADLASGSSDHTELFKSLREELESANRDNLKQKKASKSKLKEIQIDLDAHVDAVTLLREMGDKYKAHSEMLMKRLRDAGISDIPEMPSMSPAVQEHVSEHESESESESVSGSESSSMSGTSTSVTR</sequence>
<evidence type="ECO:0000313" key="4">
    <source>
        <dbReference type="Proteomes" id="UP001165085"/>
    </source>
</evidence>
<dbReference type="Proteomes" id="UP001165085">
    <property type="component" value="Unassembled WGS sequence"/>
</dbReference>
<dbReference type="SUPFAM" id="SSF57997">
    <property type="entry name" value="Tropomyosin"/>
    <property type="match status" value="1"/>
</dbReference>
<dbReference type="PANTHER" id="PTHR23159">
    <property type="entry name" value="CENTROSOMAL PROTEIN 2"/>
    <property type="match status" value="1"/>
</dbReference>
<dbReference type="PANTHER" id="PTHR23159:SF60">
    <property type="entry name" value="SPINDLE ASSEMBLY ABNORMAL PROTEIN 4"/>
    <property type="match status" value="1"/>
</dbReference>